<evidence type="ECO:0000313" key="2">
    <source>
        <dbReference type="EMBL" id="VXA87519.1"/>
    </source>
</evidence>
<comment type="similarity">
    <text evidence="1">Belongs to the UPF0231 family.</text>
</comment>
<dbReference type="EMBL" id="CABWLC010000018">
    <property type="protein sequence ID" value="VXA87519.1"/>
    <property type="molecule type" value="Genomic_DNA"/>
</dbReference>
<dbReference type="Proteomes" id="UP000439123">
    <property type="component" value="Unassembled WGS sequence"/>
</dbReference>
<protein>
    <submittedName>
        <fullName evidence="2">Uncharacterized protein</fullName>
    </submittedName>
</protein>
<organism evidence="2 3">
    <name type="scientific">Aeromonas veronii</name>
    <dbReference type="NCBI Taxonomy" id="654"/>
    <lineage>
        <taxon>Bacteria</taxon>
        <taxon>Pseudomonadati</taxon>
        <taxon>Pseudomonadota</taxon>
        <taxon>Gammaproteobacteria</taxon>
        <taxon>Aeromonadales</taxon>
        <taxon>Aeromonadaceae</taxon>
        <taxon>Aeromonas</taxon>
    </lineage>
</organism>
<dbReference type="AlphaFoldDB" id="A0A653L736"/>
<gene>
    <name evidence="2" type="ORF">AERO8C_50231</name>
</gene>
<dbReference type="OMA" id="FSMDHEA"/>
<evidence type="ECO:0000313" key="3">
    <source>
        <dbReference type="Proteomes" id="UP000439123"/>
    </source>
</evidence>
<reference evidence="2 3" key="1">
    <citation type="submission" date="2019-10" db="EMBL/GenBank/DDBJ databases">
        <authorList>
            <person name="Karimi E."/>
        </authorList>
    </citation>
    <scope>NUCLEOTIDE SEQUENCE [LARGE SCALE GENOMIC DNA]</scope>
    <source>
        <strain evidence="2">Aeromonas sp. 8C</strain>
    </source>
</reference>
<evidence type="ECO:0000256" key="1">
    <source>
        <dbReference type="ARBA" id="ARBA00005367"/>
    </source>
</evidence>
<accession>A0A653L736</accession>
<proteinExistence type="inferred from homology"/>
<sequence length="147" mass="16920">MEQELRACTRLPVMAHPSDLDCAMDYEFRRDPFGGYRARFSMGHEAIGQWLIDEVGKDEEKLDELFSIIDQLSNRTRVEYRLNGGDYSLLLTHEEAEVKANALNIELGEDLDDLAYYDDEQLAMCGLEDFAQVLGSWRAFIRNEDMG</sequence>
<name>A0A653L736_AERVE</name>
<dbReference type="PIRSF" id="PIRSF006287">
    <property type="entry name" value="UCP006287"/>
    <property type="match status" value="1"/>
</dbReference>
<dbReference type="Pfam" id="PF06062">
    <property type="entry name" value="UPF0231"/>
    <property type="match status" value="1"/>
</dbReference>
<dbReference type="InterPro" id="IPR008249">
    <property type="entry name" value="UPF0231"/>
</dbReference>